<feature type="transmembrane region" description="Helical" evidence="5">
    <location>
        <begin position="9"/>
        <end position="30"/>
    </location>
</feature>
<dbReference type="InterPro" id="IPR016167">
    <property type="entry name" value="FAD-bd_PCMH_sub1"/>
</dbReference>
<dbReference type="InterPro" id="IPR036318">
    <property type="entry name" value="FAD-bd_PCMH-like_sf"/>
</dbReference>
<dbReference type="EMBL" id="RAPY01000008">
    <property type="protein sequence ID" value="RKE42601.1"/>
    <property type="molecule type" value="Genomic_DNA"/>
</dbReference>
<reference evidence="7 8" key="1">
    <citation type="submission" date="2018-09" db="EMBL/GenBank/DDBJ databases">
        <title>Genomic Encyclopedia of Type Strains, Phase III (KMG-III): the genomes of soil and plant-associated and newly described type strains.</title>
        <authorList>
            <person name="Whitman W."/>
        </authorList>
    </citation>
    <scope>NUCLEOTIDE SEQUENCE [LARGE SCALE GENOMIC DNA]</scope>
    <source>
        <strain evidence="7 8">CECT 7938</strain>
    </source>
</reference>
<organism evidence="7 8">
    <name type="scientific">Sphingobacterium detergens</name>
    <dbReference type="NCBI Taxonomy" id="1145106"/>
    <lineage>
        <taxon>Bacteria</taxon>
        <taxon>Pseudomonadati</taxon>
        <taxon>Bacteroidota</taxon>
        <taxon>Sphingobacteriia</taxon>
        <taxon>Sphingobacteriales</taxon>
        <taxon>Sphingobacteriaceae</taxon>
        <taxon>Sphingobacterium</taxon>
    </lineage>
</organism>
<keyword evidence="5" id="KW-0472">Membrane</keyword>
<keyword evidence="8" id="KW-1185">Reference proteome</keyword>
<dbReference type="SUPFAM" id="SSF55103">
    <property type="entry name" value="FAD-linked oxidases, C-terminal domain"/>
    <property type="match status" value="1"/>
</dbReference>
<evidence type="ECO:0000256" key="3">
    <source>
        <dbReference type="ARBA" id="ARBA00022827"/>
    </source>
</evidence>
<dbReference type="SUPFAM" id="SSF56176">
    <property type="entry name" value="FAD-binding/transporter-associated domain-like"/>
    <property type="match status" value="1"/>
</dbReference>
<dbReference type="Gene3D" id="3.30.43.10">
    <property type="entry name" value="Uridine Diphospho-n-acetylenolpyruvylglucosamine Reductase, domain 2"/>
    <property type="match status" value="1"/>
</dbReference>
<evidence type="ECO:0000256" key="4">
    <source>
        <dbReference type="ARBA" id="ARBA00023002"/>
    </source>
</evidence>
<dbReference type="InterPro" id="IPR016164">
    <property type="entry name" value="FAD-linked_Oxase-like_C"/>
</dbReference>
<comment type="caution">
    <text evidence="7">The sequence shown here is derived from an EMBL/GenBank/DDBJ whole genome shotgun (WGS) entry which is preliminary data.</text>
</comment>
<evidence type="ECO:0000256" key="5">
    <source>
        <dbReference type="SAM" id="Phobius"/>
    </source>
</evidence>
<dbReference type="PROSITE" id="PS51387">
    <property type="entry name" value="FAD_PCMH"/>
    <property type="match status" value="1"/>
</dbReference>
<evidence type="ECO:0000313" key="8">
    <source>
        <dbReference type="Proteomes" id="UP000286246"/>
    </source>
</evidence>
<dbReference type="Gene3D" id="3.40.462.10">
    <property type="entry name" value="FAD-linked oxidases, C-terminal domain"/>
    <property type="match status" value="1"/>
</dbReference>
<dbReference type="GO" id="GO:0071949">
    <property type="term" value="F:FAD binding"/>
    <property type="evidence" value="ECO:0007669"/>
    <property type="project" value="InterPro"/>
</dbReference>
<dbReference type="GO" id="GO:0016491">
    <property type="term" value="F:oxidoreductase activity"/>
    <property type="evidence" value="ECO:0007669"/>
    <property type="project" value="UniProtKB-KW"/>
</dbReference>
<evidence type="ECO:0000256" key="1">
    <source>
        <dbReference type="ARBA" id="ARBA00005466"/>
    </source>
</evidence>
<accession>A0A420ADS4</accession>
<evidence type="ECO:0000259" key="6">
    <source>
        <dbReference type="PROSITE" id="PS51387"/>
    </source>
</evidence>
<dbReference type="Pfam" id="PF01565">
    <property type="entry name" value="FAD_binding_4"/>
    <property type="match status" value="1"/>
</dbReference>
<dbReference type="InterPro" id="IPR050432">
    <property type="entry name" value="FAD-linked_Oxidoreductases_BP"/>
</dbReference>
<feature type="domain" description="FAD-binding PCMH-type" evidence="6">
    <location>
        <begin position="54"/>
        <end position="230"/>
    </location>
</feature>
<evidence type="ECO:0000313" key="7">
    <source>
        <dbReference type="EMBL" id="RKE42601.1"/>
    </source>
</evidence>
<evidence type="ECO:0000256" key="2">
    <source>
        <dbReference type="ARBA" id="ARBA00022630"/>
    </source>
</evidence>
<name>A0A420ADS4_SPHD1</name>
<gene>
    <name evidence="7" type="ORF">DFQ12_5516</name>
</gene>
<comment type="similarity">
    <text evidence="1">Belongs to the oxygen-dependent FAD-linked oxidoreductase family.</text>
</comment>
<proteinExistence type="inferred from homology"/>
<keyword evidence="5" id="KW-0812">Transmembrane</keyword>
<keyword evidence="3" id="KW-0274">FAD</keyword>
<dbReference type="PANTHER" id="PTHR13878">
    <property type="entry name" value="GULONOLACTONE OXIDASE"/>
    <property type="match status" value="1"/>
</dbReference>
<dbReference type="Proteomes" id="UP000286246">
    <property type="component" value="Unassembled WGS sequence"/>
</dbReference>
<dbReference type="InterPro" id="IPR016170">
    <property type="entry name" value="Cytok_DH_C_sf"/>
</dbReference>
<keyword evidence="4" id="KW-0560">Oxidoreductase</keyword>
<dbReference type="Gene3D" id="3.30.465.10">
    <property type="match status" value="1"/>
</dbReference>
<sequence>MRVTKKNKLFSFVIIVIVLGIIAFPIVHILRTKWGETDIHRTLPPHYVDDASTLNPTKVDTIIAIPKDRSAIENQLRQILQYANAKGLKISVAGARHSMGGHTMYPDGIVLNMLPYNHMELDTVENILTVGSGALWSDAIHYLDHYGKSIAVMQAFSSFSIGGSLSVNGHGWQKNSPPLASSVLSFTLMNAKGQVLLCSRKENSELFHHVIGGYGLFGIILDVKLKVVNNQSLKFHYINLAPENYTKYYKKYILDNPKVDLVFGRLRVSNKNFLAEATLNYFEQTAEQPIQLDQQNKKMEETKRLIFRGSVNSEYGKRLRWDLETSSAIPARHLTFTRNEIMDSQVSLIENKDTTSTDLLHEYFIPERNFMKFIQDIKPILLKSKLDLLNITIRAVNRDDDAYLNYAQEDVFGFVLLFNQKKTAQQEVEMQTLTDLLVDATIKNEGTYYLPYRLHITKDKMRKVYPQANSFFRTKTKYDPSELFNNKFYRHYK</sequence>
<dbReference type="AlphaFoldDB" id="A0A420ADS4"/>
<dbReference type="InterPro" id="IPR016169">
    <property type="entry name" value="FAD-bd_PCMH_sub2"/>
</dbReference>
<dbReference type="InterPro" id="IPR006094">
    <property type="entry name" value="Oxid_FAD_bind_N"/>
</dbReference>
<dbReference type="PANTHER" id="PTHR13878:SF53">
    <property type="entry name" value="CYTOKININ DEHYDROGENASE 6"/>
    <property type="match status" value="1"/>
</dbReference>
<keyword evidence="2" id="KW-0285">Flavoprotein</keyword>
<protein>
    <submittedName>
        <fullName evidence="7">FAD/FMN-containing dehydrogenase</fullName>
    </submittedName>
</protein>
<dbReference type="InterPro" id="IPR016166">
    <property type="entry name" value="FAD-bd_PCMH"/>
</dbReference>
<keyword evidence="5" id="KW-1133">Transmembrane helix</keyword>
<dbReference type="OrthoDB" id="9768764at2"/>
<dbReference type="RefSeq" id="WP_120262069.1">
    <property type="nucleotide sequence ID" value="NZ_RAPY01000008.1"/>
</dbReference>